<feature type="compositionally biased region" description="Basic and acidic residues" evidence="11">
    <location>
        <begin position="175"/>
        <end position="190"/>
    </location>
</feature>
<evidence type="ECO:0000259" key="12">
    <source>
        <dbReference type="PROSITE" id="PS50198"/>
    </source>
</evidence>
<keyword evidence="10" id="KW-0413">Isomerase</keyword>
<organism evidence="13 14">
    <name type="scientific">Candidatus Kerfeldbacteria bacterium RIFOXYB2_FULL_38_14</name>
    <dbReference type="NCBI Taxonomy" id="1798547"/>
    <lineage>
        <taxon>Bacteria</taxon>
        <taxon>Candidatus Kerfeldiibacteriota</taxon>
    </lineage>
</organism>
<comment type="caution">
    <text evidence="9">Lacks conserved residue(s) required for the propagation of feature annotation.</text>
</comment>
<evidence type="ECO:0000313" key="13">
    <source>
        <dbReference type="EMBL" id="OGY86176.1"/>
    </source>
</evidence>
<gene>
    <name evidence="9" type="primary">secD</name>
    <name evidence="13" type="ORF">A2319_03265</name>
</gene>
<dbReference type="Pfam" id="PF22599">
    <property type="entry name" value="SecDF_P1_head"/>
    <property type="match status" value="1"/>
</dbReference>
<evidence type="ECO:0000256" key="2">
    <source>
        <dbReference type="ARBA" id="ARBA00022448"/>
    </source>
</evidence>
<evidence type="ECO:0000256" key="9">
    <source>
        <dbReference type="HAMAP-Rule" id="MF_01463"/>
    </source>
</evidence>
<dbReference type="Pfam" id="PF13616">
    <property type="entry name" value="Rotamase_3"/>
    <property type="match status" value="1"/>
</dbReference>
<dbReference type="PANTHER" id="PTHR30081:SF1">
    <property type="entry name" value="PROTEIN TRANSLOCASE SUBUNIT SECD"/>
    <property type="match status" value="1"/>
</dbReference>
<dbReference type="Gene3D" id="1.20.1640.10">
    <property type="entry name" value="Multidrug efflux transporter AcrB transmembrane domain"/>
    <property type="match status" value="1"/>
</dbReference>
<dbReference type="GO" id="GO:0003755">
    <property type="term" value="F:peptidyl-prolyl cis-trans isomerase activity"/>
    <property type="evidence" value="ECO:0007669"/>
    <property type="project" value="UniProtKB-KW"/>
</dbReference>
<feature type="domain" description="PpiC" evidence="12">
    <location>
        <begin position="153"/>
        <end position="235"/>
    </location>
</feature>
<dbReference type="InterPro" id="IPR048631">
    <property type="entry name" value="SecD_1st"/>
</dbReference>
<feature type="transmembrane region" description="Helical" evidence="9">
    <location>
        <begin position="436"/>
        <end position="457"/>
    </location>
</feature>
<keyword evidence="8 9" id="KW-0472">Membrane</keyword>
<dbReference type="GO" id="GO:0065002">
    <property type="term" value="P:intracellular protein transmembrane transport"/>
    <property type="evidence" value="ECO:0007669"/>
    <property type="project" value="UniProtKB-UniRule"/>
</dbReference>
<comment type="subcellular location">
    <subcellularLocation>
        <location evidence="1 9">Cell membrane</location>
        <topology evidence="1 9">Multi-pass membrane protein</topology>
    </subcellularLocation>
</comment>
<dbReference type="InterPro" id="IPR054384">
    <property type="entry name" value="SecDF_P1_head"/>
</dbReference>
<dbReference type="GO" id="GO:0005886">
    <property type="term" value="C:plasma membrane"/>
    <property type="evidence" value="ECO:0007669"/>
    <property type="project" value="UniProtKB-SubCell"/>
</dbReference>
<comment type="similarity">
    <text evidence="9">Belongs to the SecD/SecF family. SecD subfamily.</text>
</comment>
<keyword evidence="4 9" id="KW-0812">Transmembrane</keyword>
<evidence type="ECO:0000313" key="14">
    <source>
        <dbReference type="Proteomes" id="UP000176420"/>
    </source>
</evidence>
<evidence type="ECO:0000256" key="10">
    <source>
        <dbReference type="PROSITE-ProRule" id="PRU00278"/>
    </source>
</evidence>
<reference evidence="13 14" key="1">
    <citation type="journal article" date="2016" name="Nat. Commun.">
        <title>Thousands of microbial genomes shed light on interconnected biogeochemical processes in an aquifer system.</title>
        <authorList>
            <person name="Anantharaman K."/>
            <person name="Brown C.T."/>
            <person name="Hug L.A."/>
            <person name="Sharon I."/>
            <person name="Castelle C.J."/>
            <person name="Probst A.J."/>
            <person name="Thomas B.C."/>
            <person name="Singh A."/>
            <person name="Wilkins M.J."/>
            <person name="Karaoz U."/>
            <person name="Brodie E.L."/>
            <person name="Williams K.H."/>
            <person name="Hubbard S.S."/>
            <person name="Banfield J.F."/>
        </authorList>
    </citation>
    <scope>NUCLEOTIDE SEQUENCE [LARGE SCALE GENOMIC DNA]</scope>
</reference>
<evidence type="ECO:0000256" key="6">
    <source>
        <dbReference type="ARBA" id="ARBA00022989"/>
    </source>
</evidence>
<dbReference type="InterPro" id="IPR022813">
    <property type="entry name" value="SecD/SecF_arch_bac"/>
</dbReference>
<evidence type="ECO:0000256" key="5">
    <source>
        <dbReference type="ARBA" id="ARBA00022927"/>
    </source>
</evidence>
<proteinExistence type="inferred from homology"/>
<dbReference type="Gene3D" id="3.30.70.3400">
    <property type="match status" value="1"/>
</dbReference>
<dbReference type="Pfam" id="PF02355">
    <property type="entry name" value="SecD_SecF_C"/>
    <property type="match status" value="1"/>
</dbReference>
<keyword evidence="2 9" id="KW-0813">Transport</keyword>
<evidence type="ECO:0000256" key="3">
    <source>
        <dbReference type="ARBA" id="ARBA00022475"/>
    </source>
</evidence>
<comment type="caution">
    <text evidence="13">The sequence shown here is derived from an EMBL/GenBank/DDBJ whole genome shotgun (WGS) entry which is preliminary data.</text>
</comment>
<evidence type="ECO:0000256" key="8">
    <source>
        <dbReference type="ARBA" id="ARBA00023136"/>
    </source>
</evidence>
<dbReference type="SUPFAM" id="SSF82866">
    <property type="entry name" value="Multidrug efflux transporter AcrB transmembrane domain"/>
    <property type="match status" value="1"/>
</dbReference>
<evidence type="ECO:0000256" key="7">
    <source>
        <dbReference type="ARBA" id="ARBA00023010"/>
    </source>
</evidence>
<comment type="function">
    <text evidence="9">Part of the Sec protein translocase complex. Interacts with the SecYEG preprotein conducting channel. SecDF uses the proton motive force (PMF) to complete protein translocation after the ATP-dependent function of SecA.</text>
</comment>
<feature type="transmembrane region" description="Helical" evidence="9">
    <location>
        <begin position="410"/>
        <end position="430"/>
    </location>
</feature>
<keyword evidence="6 9" id="KW-1133">Transmembrane helix</keyword>
<feature type="transmembrane region" description="Helical" evidence="9">
    <location>
        <begin position="478"/>
        <end position="503"/>
    </location>
</feature>
<sequence>MNIRYKMRFALLGILILTALAGIIDYPQGPNLHWGDYYKEIKVHLGLDLQGGASLLYKADVSKIDNADRAGALESVRNVIERRINAFGVSEPNIQTVQSGDDWRILVELPGITDITEAINRIGATPILEFKTEGPAPEYTAEQVQQIKTLNIQKQTEAQATLDQLLANTANFEDTAKAKSEDPGSKDKGGDLGQFSQGDMVPAFNKAVFEKAPVGEIYPKLVETSFGYHIIKVDARDDSANPPTASAHHLLFAKIPETPQSTGTNYVDSDLTGEQLDRADVSFDPNSGLPTVTINFDNAGKELFAKITKENVGKTVAIYLDGQIISAPVVQQEISNGEAVISGNFTLDEAKELAQRLNAGALPVPVELVSQQNIGPTLGQASIERSFFAGILGLVLLSIFIIAYYRLPGFVAVLALVIYSLLVLAIFKMWPITLTLAGIAGFILSIGMAVDANVLIFERMKEELRSGKPISQSLQDGFSRAWLSIRDSNSSSLITCLILYWFGSSLIRGFAITLAIGIVVSMFSAITTTRIFLSFFKLKSLWWYGIKKNKTEE</sequence>
<feature type="transmembrane region" description="Helical" evidence="9">
    <location>
        <begin position="509"/>
        <end position="533"/>
    </location>
</feature>
<dbReference type="InterPro" id="IPR000297">
    <property type="entry name" value="PPIase_PpiC"/>
</dbReference>
<dbReference type="Proteomes" id="UP000176420">
    <property type="component" value="Unassembled WGS sequence"/>
</dbReference>
<dbReference type="GO" id="GO:0006605">
    <property type="term" value="P:protein targeting"/>
    <property type="evidence" value="ECO:0007669"/>
    <property type="project" value="UniProtKB-UniRule"/>
</dbReference>
<dbReference type="AlphaFoldDB" id="A0A1G2BBU4"/>
<evidence type="ECO:0000256" key="1">
    <source>
        <dbReference type="ARBA" id="ARBA00004651"/>
    </source>
</evidence>
<name>A0A1G2BBU4_9BACT</name>
<feature type="transmembrane region" description="Helical" evidence="9">
    <location>
        <begin position="387"/>
        <end position="405"/>
    </location>
</feature>
<dbReference type="SUPFAM" id="SSF54534">
    <property type="entry name" value="FKBP-like"/>
    <property type="match status" value="1"/>
</dbReference>
<keyword evidence="3 9" id="KW-1003">Cell membrane</keyword>
<feature type="region of interest" description="Disordered" evidence="11">
    <location>
        <begin position="175"/>
        <end position="196"/>
    </location>
</feature>
<dbReference type="GO" id="GO:0015450">
    <property type="term" value="F:protein-transporting ATPase activity"/>
    <property type="evidence" value="ECO:0007669"/>
    <property type="project" value="InterPro"/>
</dbReference>
<evidence type="ECO:0000256" key="11">
    <source>
        <dbReference type="SAM" id="MobiDB-lite"/>
    </source>
</evidence>
<dbReference type="Gene3D" id="3.30.1360.200">
    <property type="match status" value="1"/>
</dbReference>
<dbReference type="Gene3D" id="3.10.50.40">
    <property type="match status" value="1"/>
</dbReference>
<dbReference type="InterPro" id="IPR055344">
    <property type="entry name" value="SecD_SecF_C_bact"/>
</dbReference>
<dbReference type="EMBL" id="MHKI01000024">
    <property type="protein sequence ID" value="OGY86176.1"/>
    <property type="molecule type" value="Genomic_DNA"/>
</dbReference>
<accession>A0A1G2BBU4</accession>
<comment type="subunit">
    <text evidence="9">Forms a complex with SecF. Part of the essential Sec protein translocation apparatus which comprises SecA, SecYEG and auxiliary proteins SecDF. Other proteins may also be involved.</text>
</comment>
<dbReference type="NCBIfam" id="TIGR00916">
    <property type="entry name" value="2A0604s01"/>
    <property type="match status" value="1"/>
</dbReference>
<dbReference type="PANTHER" id="PTHR30081">
    <property type="entry name" value="PROTEIN-EXPORT MEMBRANE PROTEIN SEC"/>
    <property type="match status" value="1"/>
</dbReference>
<dbReference type="FunFam" id="1.20.1640.10:FF:000004">
    <property type="entry name" value="Protein translocase subunit SecD"/>
    <property type="match status" value="1"/>
</dbReference>
<evidence type="ECO:0000256" key="4">
    <source>
        <dbReference type="ARBA" id="ARBA00022692"/>
    </source>
</evidence>
<keyword evidence="5 9" id="KW-0653">Protein transport</keyword>
<dbReference type="HAMAP" id="MF_01463_B">
    <property type="entry name" value="SecD_B"/>
    <property type="match status" value="1"/>
</dbReference>
<dbReference type="Pfam" id="PF21760">
    <property type="entry name" value="SecD_1st"/>
    <property type="match status" value="1"/>
</dbReference>
<protein>
    <recommendedName>
        <fullName evidence="9">Protein translocase subunit SecD</fullName>
    </recommendedName>
</protein>
<keyword evidence="7 9" id="KW-0811">Translocation</keyword>
<keyword evidence="10" id="KW-0697">Rotamase</keyword>
<dbReference type="InterPro" id="IPR048634">
    <property type="entry name" value="SecD_SecF_C"/>
</dbReference>
<dbReference type="InterPro" id="IPR005791">
    <property type="entry name" value="SecD"/>
</dbReference>
<dbReference type="GO" id="GO:0043952">
    <property type="term" value="P:protein transport by the Sec complex"/>
    <property type="evidence" value="ECO:0007669"/>
    <property type="project" value="UniProtKB-UniRule"/>
</dbReference>
<dbReference type="InterPro" id="IPR046357">
    <property type="entry name" value="PPIase_dom_sf"/>
</dbReference>
<dbReference type="PROSITE" id="PS50198">
    <property type="entry name" value="PPIC_PPIASE_2"/>
    <property type="match status" value="1"/>
</dbReference>
<dbReference type="NCBIfam" id="TIGR01129">
    <property type="entry name" value="secD"/>
    <property type="match status" value="1"/>
</dbReference>